<sequence length="204" mass="22669">MNAALQKNGFKIVVIIVLLAMIGTFSYMLMKGNDTKMGVIKKAPDFKLTNLDGKQVGLSDLAGKTKLVYFFYSTCPDVCLPTTYTLSKVQDTLVNKGVFGDKTAIVSITFDPTRDTPEQLKDFSGHYHADPKGWYFLRGDEATAFDIANKFGVMVVKDQQGNFTHNNVILLVDKKGDLRTYYNGNDADLDVEKIAQDMIALSKE</sequence>
<proteinExistence type="inferred from homology"/>
<dbReference type="EMBL" id="CP027059">
    <property type="protein sequence ID" value="UQZ86187.1"/>
    <property type="molecule type" value="Genomic_DNA"/>
</dbReference>
<dbReference type="PANTHER" id="PTHR12151">
    <property type="entry name" value="ELECTRON TRANSPORT PROTIN SCO1/SENC FAMILY MEMBER"/>
    <property type="match status" value="1"/>
</dbReference>
<evidence type="ECO:0000313" key="5">
    <source>
        <dbReference type="EMBL" id="UQZ86187.1"/>
    </source>
</evidence>
<feature type="domain" description="Thioredoxin" evidence="4">
    <location>
        <begin position="37"/>
        <end position="203"/>
    </location>
</feature>
<accession>A0ABY4RUI5</accession>
<evidence type="ECO:0000256" key="3">
    <source>
        <dbReference type="SAM" id="Phobius"/>
    </source>
</evidence>
<dbReference type="CDD" id="cd02968">
    <property type="entry name" value="SCO"/>
    <property type="match status" value="1"/>
</dbReference>
<keyword evidence="6" id="KW-1185">Reference proteome</keyword>
<reference evidence="5" key="1">
    <citation type="submission" date="2018-02" db="EMBL/GenBank/DDBJ databases">
        <authorList>
            <person name="Kim S.-K."/>
            <person name="Jung H.-I."/>
            <person name="Lee S.-W."/>
        </authorList>
    </citation>
    <scope>NUCLEOTIDE SEQUENCE</scope>
    <source>
        <strain evidence="5">SK3146</strain>
    </source>
</reference>
<evidence type="ECO:0000256" key="1">
    <source>
        <dbReference type="ARBA" id="ARBA00010996"/>
    </source>
</evidence>
<reference evidence="5" key="2">
    <citation type="journal article" date="2021" name="J Anim Sci Technol">
        <title>Complete genome sequence of Paenibacillus konkukensis sp. nov. SK3146 as a potential probiotic strain.</title>
        <authorList>
            <person name="Jung H.I."/>
            <person name="Park S."/>
            <person name="Niu K.M."/>
            <person name="Lee S.W."/>
            <person name="Kothari D."/>
            <person name="Yi K.J."/>
            <person name="Kim S.K."/>
        </authorList>
    </citation>
    <scope>NUCLEOTIDE SEQUENCE</scope>
    <source>
        <strain evidence="5">SK3146</strain>
    </source>
</reference>
<evidence type="ECO:0000256" key="2">
    <source>
        <dbReference type="ARBA" id="ARBA00023008"/>
    </source>
</evidence>
<keyword evidence="3" id="KW-0472">Membrane</keyword>
<dbReference type="PROSITE" id="PS51352">
    <property type="entry name" value="THIOREDOXIN_2"/>
    <property type="match status" value="1"/>
</dbReference>
<organism evidence="5 6">
    <name type="scientific">Paenibacillus konkukensis</name>
    <dbReference type="NCBI Taxonomy" id="2020716"/>
    <lineage>
        <taxon>Bacteria</taxon>
        <taxon>Bacillati</taxon>
        <taxon>Bacillota</taxon>
        <taxon>Bacilli</taxon>
        <taxon>Bacillales</taxon>
        <taxon>Paenibacillaceae</taxon>
        <taxon>Paenibacillus</taxon>
    </lineage>
</organism>
<dbReference type="RefSeq" id="WP_249861746.1">
    <property type="nucleotide sequence ID" value="NZ_CP027059.1"/>
</dbReference>
<name>A0ABY4RUI5_9BACL</name>
<dbReference type="InterPro" id="IPR036249">
    <property type="entry name" value="Thioredoxin-like_sf"/>
</dbReference>
<keyword evidence="2" id="KW-0186">Copper</keyword>
<evidence type="ECO:0000259" key="4">
    <source>
        <dbReference type="PROSITE" id="PS51352"/>
    </source>
</evidence>
<dbReference type="PANTHER" id="PTHR12151:SF25">
    <property type="entry name" value="LINALOOL DEHYDRATASE_ISOMERASE DOMAIN-CONTAINING PROTEIN"/>
    <property type="match status" value="1"/>
</dbReference>
<keyword evidence="3" id="KW-1133">Transmembrane helix</keyword>
<gene>
    <name evidence="5" type="ORF">SK3146_05480</name>
</gene>
<dbReference type="InterPro" id="IPR003782">
    <property type="entry name" value="SCO1/SenC"/>
</dbReference>
<keyword evidence="3" id="KW-0812">Transmembrane</keyword>
<dbReference type="Gene3D" id="3.40.30.10">
    <property type="entry name" value="Glutaredoxin"/>
    <property type="match status" value="1"/>
</dbReference>
<dbReference type="SUPFAM" id="SSF52833">
    <property type="entry name" value="Thioredoxin-like"/>
    <property type="match status" value="1"/>
</dbReference>
<dbReference type="Proteomes" id="UP001057134">
    <property type="component" value="Chromosome"/>
</dbReference>
<dbReference type="Pfam" id="PF02630">
    <property type="entry name" value="SCO1-SenC"/>
    <property type="match status" value="1"/>
</dbReference>
<protein>
    <recommendedName>
        <fullName evidence="4">Thioredoxin domain-containing protein</fullName>
    </recommendedName>
</protein>
<feature type="transmembrane region" description="Helical" evidence="3">
    <location>
        <begin position="12"/>
        <end position="30"/>
    </location>
</feature>
<dbReference type="InterPro" id="IPR013766">
    <property type="entry name" value="Thioredoxin_domain"/>
</dbReference>
<evidence type="ECO:0000313" key="6">
    <source>
        <dbReference type="Proteomes" id="UP001057134"/>
    </source>
</evidence>
<comment type="similarity">
    <text evidence="1">Belongs to the SCO1/2 family.</text>
</comment>